<organism evidence="1 2">
    <name type="scientific">Aliiroseovarius crassostreae</name>
    <dbReference type="NCBI Taxonomy" id="154981"/>
    <lineage>
        <taxon>Bacteria</taxon>
        <taxon>Pseudomonadati</taxon>
        <taxon>Pseudomonadota</taxon>
        <taxon>Alphaproteobacteria</taxon>
        <taxon>Rhodobacterales</taxon>
        <taxon>Paracoccaceae</taxon>
        <taxon>Aliiroseovarius</taxon>
    </lineage>
</organism>
<dbReference type="AlphaFoldDB" id="A0A9Q9H788"/>
<sequence>MCDTSDKTTAIPTVQIDTPRMRVTEWRFPHKGAQTGWHRHAYDYVVVPLFNGQLRIELPGGEEMVAELRHGVPYARDIGTEHNVISDNDFECAFIELELLEDRPG</sequence>
<gene>
    <name evidence="1" type="ORF">K3X48_11730</name>
</gene>
<accession>A0A9Q9H788</accession>
<dbReference type="Proteomes" id="UP001057991">
    <property type="component" value="Chromosome"/>
</dbReference>
<dbReference type="SUPFAM" id="SSF51182">
    <property type="entry name" value="RmlC-like cupins"/>
    <property type="match status" value="1"/>
</dbReference>
<dbReference type="InterPro" id="IPR011051">
    <property type="entry name" value="RmlC_Cupin_sf"/>
</dbReference>
<dbReference type="CDD" id="cd06982">
    <property type="entry name" value="cupin_BauB-like"/>
    <property type="match status" value="1"/>
</dbReference>
<name>A0A9Q9H788_9RHOB</name>
<dbReference type="InterPro" id="IPR014710">
    <property type="entry name" value="RmlC-like_jellyroll"/>
</dbReference>
<dbReference type="RefSeq" id="WP_259805786.1">
    <property type="nucleotide sequence ID" value="NZ_CP080776.1"/>
</dbReference>
<reference evidence="1" key="1">
    <citation type="submission" date="2021-08" db="EMBL/GenBank/DDBJ databases">
        <authorList>
            <person name="Nwanade C."/>
            <person name="Wang M."/>
            <person name="Masoudi A."/>
            <person name="Yu Z."/>
            <person name="Liu J."/>
        </authorList>
    </citation>
    <scope>NUCLEOTIDE SEQUENCE</scope>
    <source>
        <strain evidence="1">S056</strain>
    </source>
</reference>
<proteinExistence type="predicted"/>
<evidence type="ECO:0000313" key="1">
    <source>
        <dbReference type="EMBL" id="UWP94869.1"/>
    </source>
</evidence>
<protein>
    <submittedName>
        <fullName evidence="1">Cupin domain-containing protein</fullName>
    </submittedName>
</protein>
<dbReference type="Gene3D" id="2.60.120.10">
    <property type="entry name" value="Jelly Rolls"/>
    <property type="match status" value="1"/>
</dbReference>
<dbReference type="EMBL" id="CP080776">
    <property type="protein sequence ID" value="UWP94869.1"/>
    <property type="molecule type" value="Genomic_DNA"/>
</dbReference>
<evidence type="ECO:0000313" key="2">
    <source>
        <dbReference type="Proteomes" id="UP001057991"/>
    </source>
</evidence>